<dbReference type="OrthoDB" id="5423926at2759"/>
<feature type="region of interest" description="Disordered" evidence="1">
    <location>
        <begin position="1"/>
        <end position="261"/>
    </location>
</feature>
<feature type="compositionally biased region" description="Polar residues" evidence="1">
    <location>
        <begin position="990"/>
        <end position="1019"/>
    </location>
</feature>
<feature type="compositionally biased region" description="Basic and acidic residues" evidence="1">
    <location>
        <begin position="1220"/>
        <end position="1229"/>
    </location>
</feature>
<feature type="compositionally biased region" description="Acidic residues" evidence="1">
    <location>
        <begin position="755"/>
        <end position="771"/>
    </location>
</feature>
<reference evidence="3" key="1">
    <citation type="journal article" date="2017" name="Genome Biol.">
        <title>Comparative genomics reveals high biological diversity and specific adaptations in the industrially and medically important fungal genus Aspergillus.</title>
        <authorList>
            <person name="de Vries R.P."/>
            <person name="Riley R."/>
            <person name="Wiebenga A."/>
            <person name="Aguilar-Osorio G."/>
            <person name="Amillis S."/>
            <person name="Uchima C.A."/>
            <person name="Anderluh G."/>
            <person name="Asadollahi M."/>
            <person name="Askin M."/>
            <person name="Barry K."/>
            <person name="Battaglia E."/>
            <person name="Bayram O."/>
            <person name="Benocci T."/>
            <person name="Braus-Stromeyer S.A."/>
            <person name="Caldana C."/>
            <person name="Canovas D."/>
            <person name="Cerqueira G.C."/>
            <person name="Chen F."/>
            <person name="Chen W."/>
            <person name="Choi C."/>
            <person name="Clum A."/>
            <person name="Dos Santos R.A."/>
            <person name="Damasio A.R."/>
            <person name="Diallinas G."/>
            <person name="Emri T."/>
            <person name="Fekete E."/>
            <person name="Flipphi M."/>
            <person name="Freyberg S."/>
            <person name="Gallo A."/>
            <person name="Gournas C."/>
            <person name="Habgood R."/>
            <person name="Hainaut M."/>
            <person name="Harispe M.L."/>
            <person name="Henrissat B."/>
            <person name="Hilden K.S."/>
            <person name="Hope R."/>
            <person name="Hossain A."/>
            <person name="Karabika E."/>
            <person name="Karaffa L."/>
            <person name="Karanyi Z."/>
            <person name="Krasevec N."/>
            <person name="Kuo A."/>
            <person name="Kusch H."/>
            <person name="LaButti K."/>
            <person name="Lagendijk E.L."/>
            <person name="Lapidus A."/>
            <person name="Levasseur A."/>
            <person name="Lindquist E."/>
            <person name="Lipzen A."/>
            <person name="Logrieco A.F."/>
            <person name="MacCabe A."/>
            <person name="Maekelae M.R."/>
            <person name="Malavazi I."/>
            <person name="Melin P."/>
            <person name="Meyer V."/>
            <person name="Mielnichuk N."/>
            <person name="Miskei M."/>
            <person name="Molnar A.P."/>
            <person name="Mule G."/>
            <person name="Ngan C.Y."/>
            <person name="Orejas M."/>
            <person name="Orosz E."/>
            <person name="Ouedraogo J.P."/>
            <person name="Overkamp K.M."/>
            <person name="Park H.-S."/>
            <person name="Perrone G."/>
            <person name="Piumi F."/>
            <person name="Punt P.J."/>
            <person name="Ram A.F."/>
            <person name="Ramon A."/>
            <person name="Rauscher S."/>
            <person name="Record E."/>
            <person name="Riano-Pachon D.M."/>
            <person name="Robert V."/>
            <person name="Roehrig J."/>
            <person name="Ruller R."/>
            <person name="Salamov A."/>
            <person name="Salih N.S."/>
            <person name="Samson R.A."/>
            <person name="Sandor E."/>
            <person name="Sanguinetti M."/>
            <person name="Schuetze T."/>
            <person name="Sepcic K."/>
            <person name="Shelest E."/>
            <person name="Sherlock G."/>
            <person name="Sophianopoulou V."/>
            <person name="Squina F.M."/>
            <person name="Sun H."/>
            <person name="Susca A."/>
            <person name="Todd R.B."/>
            <person name="Tsang A."/>
            <person name="Unkles S.E."/>
            <person name="van de Wiele N."/>
            <person name="van Rossen-Uffink D."/>
            <person name="Oliveira J.V."/>
            <person name="Vesth T.C."/>
            <person name="Visser J."/>
            <person name="Yu J.-H."/>
            <person name="Zhou M."/>
            <person name="Andersen M.R."/>
            <person name="Archer D.B."/>
            <person name="Baker S.E."/>
            <person name="Benoit I."/>
            <person name="Brakhage A.A."/>
            <person name="Braus G.H."/>
            <person name="Fischer R."/>
            <person name="Frisvad J.C."/>
            <person name="Goldman G.H."/>
            <person name="Houbraken J."/>
            <person name="Oakley B."/>
            <person name="Pocsi I."/>
            <person name="Scazzocchio C."/>
            <person name="Seiboth B."/>
            <person name="vanKuyk P.A."/>
            <person name="Wortman J."/>
            <person name="Dyer P.S."/>
            <person name="Grigoriev I.V."/>
        </authorList>
    </citation>
    <scope>NUCLEOTIDE SEQUENCE [LARGE SCALE GENOMIC DNA]</scope>
    <source>
        <strain evidence="3">CBS 516.65</strain>
    </source>
</reference>
<dbReference type="Proteomes" id="UP000184300">
    <property type="component" value="Unassembled WGS sequence"/>
</dbReference>
<evidence type="ECO:0000256" key="1">
    <source>
        <dbReference type="SAM" id="MobiDB-lite"/>
    </source>
</evidence>
<dbReference type="EMBL" id="KV878900">
    <property type="protein sequence ID" value="OJJ83034.1"/>
    <property type="molecule type" value="Genomic_DNA"/>
</dbReference>
<feature type="compositionally biased region" description="Low complexity" evidence="1">
    <location>
        <begin position="26"/>
        <end position="51"/>
    </location>
</feature>
<feature type="compositionally biased region" description="Low complexity" evidence="1">
    <location>
        <begin position="88"/>
        <end position="98"/>
    </location>
</feature>
<evidence type="ECO:0000313" key="3">
    <source>
        <dbReference type="Proteomes" id="UP000184300"/>
    </source>
</evidence>
<feature type="compositionally biased region" description="Polar residues" evidence="1">
    <location>
        <begin position="72"/>
        <end position="84"/>
    </location>
</feature>
<feature type="compositionally biased region" description="Polar residues" evidence="1">
    <location>
        <begin position="107"/>
        <end position="116"/>
    </location>
</feature>
<feature type="compositionally biased region" description="Acidic residues" evidence="1">
    <location>
        <begin position="1088"/>
        <end position="1097"/>
    </location>
</feature>
<feature type="compositionally biased region" description="Basic and acidic residues" evidence="1">
    <location>
        <begin position="296"/>
        <end position="308"/>
    </location>
</feature>
<feature type="compositionally biased region" description="Polar residues" evidence="1">
    <location>
        <begin position="353"/>
        <end position="362"/>
    </location>
</feature>
<feature type="region of interest" description="Disordered" evidence="1">
    <location>
        <begin position="524"/>
        <end position="569"/>
    </location>
</feature>
<feature type="compositionally biased region" description="Low complexity" evidence="1">
    <location>
        <begin position="1234"/>
        <end position="1246"/>
    </location>
</feature>
<feature type="compositionally biased region" description="Low complexity" evidence="1">
    <location>
        <begin position="138"/>
        <end position="162"/>
    </location>
</feature>
<feature type="compositionally biased region" description="Basic and acidic residues" evidence="1">
    <location>
        <begin position="1134"/>
        <end position="1143"/>
    </location>
</feature>
<accession>A0A1L9VGK3</accession>
<feature type="region of interest" description="Disordered" evidence="1">
    <location>
        <begin position="466"/>
        <end position="512"/>
    </location>
</feature>
<keyword evidence="3" id="KW-1185">Reference proteome</keyword>
<name>A0A1L9VGK3_ASPGL</name>
<feature type="compositionally biased region" description="Basic residues" evidence="1">
    <location>
        <begin position="720"/>
        <end position="730"/>
    </location>
</feature>
<sequence>MFRRRRSSSQHQPLASPSQTAHSAASHAFLQSQPSSSSLSSAAAAAALRSLTPTPQPVENVQTKRIQRRASIASQPNLRAGQTHTLRRASSSSSMSNRTFRRDQSPGRLSTSQSHLINRDAPPLPSLPPGYTSPKPSPSSRRSVSVSPTMRTMSPPRRTSTRGMSVGPAVARSPTTSNGLGTVHELERSGSRNSINFSYPMASRPTSPSPPPSPQYQRPVPTSLAEQLSPSGSPVSKTANKPKTKVAADKRQSTGAQLSVGTAVAAAQAAIVPGATGTREQAPAPSRPIMVKRPSTVREDYHGEERAEAGTSNIDRASIGEQNRSRGPVTPEPQIIKSPPTPERLSSPPPFNQIGSPASNRSVELEREPVKQSRARQPSASPGRSARFSTQLSVVGTGEIRNPPPRSVSPVKSAMKYSSQGSLSPDRVKTIFRPAPPPSELSDGTSVGSDEGYRVRRKPAKVSFDDEAEIVGVAASPPTSPEDMFPPESPPGRSKSKTTFFGLGKKKPTVLDNAVGNDEFDEVLKPRPALPSFGSIRASRDVGGELPQPTQDEPSDTESIASSNSNMMVPGWSFSNDHALGGILTNAQPPENAMNLTEKIEHPPLPAKTSENGNVDEVSEFVPEIRPAWVDGMQTAEFVPKPKQLVSVPATSVPTTVAAVNTSLAPAITVEPSSPELEKGRSSLEGYDVPGGFPRTSLELINPKTATGVTTPAAPTPPPGKKKVKKKSHNRSGSESSVVFDEAGIPIPSGKRTDDDSDESVYSDAAEDIDGDGFGSINAIVEGQAAEETEQPMTGVLGKTKPAGAELPSVPEEPQQMIGRAVSPPHDPLPWVPDSPDTVDEPLPFSSPYPPFPIKRKTTGKPRPVSGVVTRTNTTANKGQRPVSAVAFAPEAITNGVPRPRAIPERKRPVSTGPTLTNGKGPVRESITQRPMTGASDSSGGFQRPRAGSPTGKSHTMRRTLRAHSQEPPRVQFSPSRQELPEERRPMSVGSMTNRMPTTLRGTGPNKSGKTSFFSTGKSPNRKKLSRAPGTLFSSPSRFEDSDGDDDEGPHRTFRSRFADSSDEDEPGQNTMRPVRGIPRRHGMQDGESTELEDSSDEERRRPGSSATAPARNISSPGPTDATAMAAVARSRGVSRDELEDFLHQPSRKPGILSRLSLRKGRNPEPKHRKVVSEPVTENPAVQHHRGSSVTTTVTANDSDSQPTDIRGQRRGSRLLDGWPLRHDRKGVSEADGDAGADAITTASGAVAFPEEPPQVNGNESGNRDTPGADPSESVGPGEQVAGEGSHFKRQNTLARDVVITGSGRKKRFPKLRKAFGLRN</sequence>
<feature type="compositionally biased region" description="Pro residues" evidence="1">
    <location>
        <begin position="339"/>
        <end position="351"/>
    </location>
</feature>
<feature type="region of interest" description="Disordered" evidence="1">
    <location>
        <begin position="671"/>
        <end position="1292"/>
    </location>
</feature>
<feature type="compositionally biased region" description="Polar residues" evidence="1">
    <location>
        <begin position="869"/>
        <end position="878"/>
    </location>
</feature>
<dbReference type="RefSeq" id="XP_022399732.1">
    <property type="nucleotide sequence ID" value="XM_022550200.1"/>
</dbReference>
<feature type="compositionally biased region" description="Polar residues" evidence="1">
    <location>
        <begin position="1188"/>
        <end position="1204"/>
    </location>
</feature>
<feature type="region of interest" description="Disordered" evidence="1">
    <location>
        <begin position="274"/>
        <end position="454"/>
    </location>
</feature>
<feature type="compositionally biased region" description="Polar residues" evidence="1">
    <location>
        <begin position="548"/>
        <end position="567"/>
    </location>
</feature>
<dbReference type="VEuPathDB" id="FungiDB:ASPGLDRAFT_83050"/>
<dbReference type="GeneID" id="34466460"/>
<feature type="compositionally biased region" description="Polar residues" evidence="1">
    <location>
        <begin position="9"/>
        <end position="23"/>
    </location>
</feature>
<feature type="compositionally biased region" description="Low complexity" evidence="1">
    <location>
        <begin position="703"/>
        <end position="713"/>
    </location>
</feature>
<feature type="compositionally biased region" description="Polar residues" evidence="1">
    <location>
        <begin position="375"/>
        <end position="394"/>
    </location>
</feature>
<protein>
    <submittedName>
        <fullName evidence="2">Uncharacterized protein</fullName>
    </submittedName>
</protein>
<organism evidence="2 3">
    <name type="scientific">Aspergillus glaucus CBS 516.65</name>
    <dbReference type="NCBI Taxonomy" id="1160497"/>
    <lineage>
        <taxon>Eukaryota</taxon>
        <taxon>Fungi</taxon>
        <taxon>Dikarya</taxon>
        <taxon>Ascomycota</taxon>
        <taxon>Pezizomycotina</taxon>
        <taxon>Eurotiomycetes</taxon>
        <taxon>Eurotiomycetidae</taxon>
        <taxon>Eurotiales</taxon>
        <taxon>Aspergillaceae</taxon>
        <taxon>Aspergillus</taxon>
        <taxon>Aspergillus subgen. Aspergillus</taxon>
    </lineage>
</organism>
<gene>
    <name evidence="2" type="ORF">ASPGLDRAFT_83050</name>
</gene>
<feature type="compositionally biased region" description="Polar residues" evidence="1">
    <location>
        <begin position="926"/>
        <end position="941"/>
    </location>
</feature>
<proteinExistence type="predicted"/>
<evidence type="ECO:0000313" key="2">
    <source>
        <dbReference type="EMBL" id="OJJ83034.1"/>
    </source>
</evidence>
<feature type="compositionally biased region" description="Polar residues" evidence="1">
    <location>
        <begin position="224"/>
        <end position="241"/>
    </location>
</feature>